<sequence>MIKITIFAARLQVHFMSSKNPYDAVGFEFMISGWFQIMNGTRGIKISGSSIINRVFYALI</sequence>
<evidence type="ECO:0000313" key="1">
    <source>
        <dbReference type="EMBL" id="RJY27227.1"/>
    </source>
</evidence>
<comment type="caution">
    <text evidence="1">The sequence shown here is derived from an EMBL/GenBank/DDBJ whole genome shotgun (WGS) entry which is preliminary data.</text>
</comment>
<reference evidence="1 2" key="1">
    <citation type="submission" date="2018-08" db="EMBL/GenBank/DDBJ databases">
        <title>Genome Sequences of Legionella pneumophila subsp. pneumophila Isolates, Recovered from a Drinking Water System in a Large Builging.</title>
        <authorList>
            <person name="Gomez-Alvarez V."/>
            <person name="Boczek L."/>
            <person name="King D."/>
            <person name="Pemberton A."/>
            <person name="Pfaller S."/>
            <person name="Rodgers M."/>
            <person name="Santodomingo J."/>
            <person name="Revetta R."/>
        </authorList>
    </citation>
    <scope>NUCLEOTIDE SEQUENCE [LARGE SCALE GENOMIC DNA]</scope>
    <source>
        <strain evidence="1 2">L01C.1</strain>
    </source>
</reference>
<evidence type="ECO:0000313" key="2">
    <source>
        <dbReference type="Proteomes" id="UP000277145"/>
    </source>
</evidence>
<dbReference type="EMBL" id="QWDR01000003">
    <property type="protein sequence ID" value="RJY27227.1"/>
    <property type="molecule type" value="Genomic_DNA"/>
</dbReference>
<dbReference type="AlphaFoldDB" id="A0A3A6V317"/>
<accession>A0A3A6V317</accession>
<protein>
    <submittedName>
        <fullName evidence="1">Uncharacterized protein</fullName>
    </submittedName>
</protein>
<proteinExistence type="predicted"/>
<gene>
    <name evidence="1" type="ORF">D1H98_13380</name>
</gene>
<organism evidence="1 2">
    <name type="scientific">Legionella pneumophila subsp. pneumophila</name>
    <dbReference type="NCBI Taxonomy" id="91891"/>
    <lineage>
        <taxon>Bacteria</taxon>
        <taxon>Pseudomonadati</taxon>
        <taxon>Pseudomonadota</taxon>
        <taxon>Gammaproteobacteria</taxon>
        <taxon>Legionellales</taxon>
        <taxon>Legionellaceae</taxon>
        <taxon>Legionella</taxon>
    </lineage>
</organism>
<name>A0A3A6V317_LEGPN</name>
<dbReference type="Proteomes" id="UP000277145">
    <property type="component" value="Unassembled WGS sequence"/>
</dbReference>